<dbReference type="OMA" id="CIGDMSF"/>
<keyword evidence="4" id="KW-0675">Receptor</keyword>
<dbReference type="SUPFAM" id="SSF52047">
    <property type="entry name" value="RNI-like"/>
    <property type="match status" value="1"/>
</dbReference>
<proteinExistence type="inferred from homology"/>
<keyword evidence="2" id="KW-0433">Leucine-rich repeat</keyword>
<name>M7ZGP1_TRIUA</name>
<accession>M7ZGP1</accession>
<dbReference type="FunFam" id="3.80.10.10:FF:000383">
    <property type="entry name" value="Leucine-rich repeat receptor protein kinase EMS1"/>
    <property type="match status" value="1"/>
</dbReference>
<dbReference type="InterPro" id="IPR001611">
    <property type="entry name" value="Leu-rich_rpt"/>
</dbReference>
<dbReference type="EMBL" id="KD263553">
    <property type="protein sequence ID" value="EMS47279.1"/>
    <property type="molecule type" value="Genomic_DNA"/>
</dbReference>
<dbReference type="STRING" id="4572.M7ZGP1"/>
<gene>
    <name evidence="4" type="ORF">TRIUR3_22164</name>
</gene>
<dbReference type="PANTHER" id="PTHR48062:SF56">
    <property type="entry name" value="OS04G0647900 PROTEIN"/>
    <property type="match status" value="1"/>
</dbReference>
<dbReference type="Pfam" id="PF00560">
    <property type="entry name" value="LRR_1"/>
    <property type="match status" value="5"/>
</dbReference>
<dbReference type="AlphaFoldDB" id="M7ZGP1"/>
<dbReference type="PRINTS" id="PR00019">
    <property type="entry name" value="LEURICHRPT"/>
</dbReference>
<dbReference type="PANTHER" id="PTHR48062">
    <property type="entry name" value="RECEPTOR-LIKE PROTEIN 14"/>
    <property type="match status" value="1"/>
</dbReference>
<evidence type="ECO:0000256" key="1">
    <source>
        <dbReference type="ARBA" id="ARBA00009592"/>
    </source>
</evidence>
<evidence type="ECO:0000256" key="2">
    <source>
        <dbReference type="ARBA" id="ARBA00022614"/>
    </source>
</evidence>
<keyword evidence="3" id="KW-0677">Repeat</keyword>
<dbReference type="Gene3D" id="3.80.10.10">
    <property type="entry name" value="Ribonuclease Inhibitor"/>
    <property type="match status" value="2"/>
</dbReference>
<dbReference type="InterPro" id="IPR051502">
    <property type="entry name" value="RLP_Defense_Trigger"/>
</dbReference>
<reference evidence="4" key="1">
    <citation type="journal article" date="2013" name="Nature">
        <title>Draft genome of the wheat A-genome progenitor Triticum urartu.</title>
        <authorList>
            <person name="Ling H.Q."/>
            <person name="Zhao S."/>
            <person name="Liu D."/>
            <person name="Wang J."/>
            <person name="Sun H."/>
            <person name="Zhang C."/>
            <person name="Fan H."/>
            <person name="Li D."/>
            <person name="Dong L."/>
            <person name="Tao Y."/>
            <person name="Gao C."/>
            <person name="Wu H."/>
            <person name="Li Y."/>
            <person name="Cui Y."/>
            <person name="Guo X."/>
            <person name="Zheng S."/>
            <person name="Wang B."/>
            <person name="Yu K."/>
            <person name="Liang Q."/>
            <person name="Yang W."/>
            <person name="Lou X."/>
            <person name="Chen J."/>
            <person name="Feng M."/>
            <person name="Jian J."/>
            <person name="Zhang X."/>
            <person name="Luo G."/>
            <person name="Jiang Y."/>
            <person name="Liu J."/>
            <person name="Wang Z."/>
            <person name="Sha Y."/>
            <person name="Zhang B."/>
            <person name="Wu H."/>
            <person name="Tang D."/>
            <person name="Shen Q."/>
            <person name="Xue P."/>
            <person name="Zou S."/>
            <person name="Wang X."/>
            <person name="Liu X."/>
            <person name="Wang F."/>
            <person name="Yang Y."/>
            <person name="An X."/>
            <person name="Dong Z."/>
            <person name="Zhang K."/>
            <person name="Zhang X."/>
            <person name="Luo M.C."/>
            <person name="Dvorak J."/>
            <person name="Tong Y."/>
            <person name="Wang J."/>
            <person name="Yang H."/>
            <person name="Li Z."/>
            <person name="Wang D."/>
            <person name="Zhang A."/>
            <person name="Wang J."/>
        </authorList>
    </citation>
    <scope>NUCLEOTIDE SEQUENCE</scope>
</reference>
<comment type="similarity">
    <text evidence="1">Belongs to the RLP family.</text>
</comment>
<protein>
    <submittedName>
        <fullName evidence="4">Receptor-like protein 12</fullName>
    </submittedName>
</protein>
<evidence type="ECO:0000313" key="4">
    <source>
        <dbReference type="EMBL" id="EMS47279.1"/>
    </source>
</evidence>
<dbReference type="InterPro" id="IPR032675">
    <property type="entry name" value="LRR_dom_sf"/>
</dbReference>
<evidence type="ECO:0000256" key="3">
    <source>
        <dbReference type="ARBA" id="ARBA00022737"/>
    </source>
</evidence>
<sequence length="422" mass="46482">MKVSNNRLGGLISGGMNNLSNMNELYLDRNKFEGTIPYSLSGVLKVMDLHDNELSGNLDNSLWNLSSLVVLNLAGNHITGKIHPQICGFMGLRFLDISSNNLTWSVPNCIFIQLNFVNLSENSFSGDISFPFFNTSSLISLDIRHNQFTGNLHWVRYLDNIRLLTLGRNKFEGPVNPKVCKLMYLRIIDLSHNKLSGSLPACIGDMSFKGDTDDQMLEPVYGEIYNGSSYDLRGFTFASKGNLYTYGRSFFASMSGIDLSANMLHGEIPWELGNLSHVKSLNLSYNFFVVPIPMTLSGMEEIESLDLSHNELSGPIPWQLTQLSTLGVFSVAYNNLSGCIPNSGQLGFGMESYLGNTNLHQITQGGMCAAPSPDPAAGKEVEETTGHPVLYVVTAAGFVLAFWATIGFSFCHPYGRSVMLKM</sequence>
<dbReference type="eggNOG" id="KOG0619">
    <property type="taxonomic scope" value="Eukaryota"/>
</dbReference>
<organism evidence="4">
    <name type="scientific">Triticum urartu</name>
    <name type="common">Red wild einkorn</name>
    <name type="synonym">Crithodium urartu</name>
    <dbReference type="NCBI Taxonomy" id="4572"/>
    <lineage>
        <taxon>Eukaryota</taxon>
        <taxon>Viridiplantae</taxon>
        <taxon>Streptophyta</taxon>
        <taxon>Embryophyta</taxon>
        <taxon>Tracheophyta</taxon>
        <taxon>Spermatophyta</taxon>
        <taxon>Magnoliopsida</taxon>
        <taxon>Liliopsida</taxon>
        <taxon>Poales</taxon>
        <taxon>Poaceae</taxon>
        <taxon>BOP clade</taxon>
        <taxon>Pooideae</taxon>
        <taxon>Triticodae</taxon>
        <taxon>Triticeae</taxon>
        <taxon>Triticinae</taxon>
        <taxon>Triticum</taxon>
    </lineage>
</organism>